<feature type="compositionally biased region" description="Basic and acidic residues" evidence="7">
    <location>
        <begin position="503"/>
        <end position="518"/>
    </location>
</feature>
<feature type="transmembrane region" description="Helical" evidence="8">
    <location>
        <begin position="353"/>
        <end position="373"/>
    </location>
</feature>
<dbReference type="GO" id="GO:0016020">
    <property type="term" value="C:membrane"/>
    <property type="evidence" value="ECO:0007669"/>
    <property type="project" value="UniProtKB-SubCell"/>
</dbReference>
<proteinExistence type="predicted"/>
<dbReference type="Gene3D" id="1.20.1740.10">
    <property type="entry name" value="Amino acid/polyamine transporter I"/>
    <property type="match status" value="1"/>
</dbReference>
<evidence type="ECO:0000313" key="12">
    <source>
        <dbReference type="Proteomes" id="UP001071230"/>
    </source>
</evidence>
<organism evidence="10">
    <name type="scientific">Acididesulfobacillus acetoxydans</name>
    <dbReference type="NCBI Taxonomy" id="1561005"/>
    <lineage>
        <taxon>Bacteria</taxon>
        <taxon>Bacillati</taxon>
        <taxon>Bacillota</taxon>
        <taxon>Clostridia</taxon>
        <taxon>Eubacteriales</taxon>
        <taxon>Peptococcaceae</taxon>
        <taxon>Acididesulfobacillus</taxon>
    </lineage>
</organism>
<evidence type="ECO:0000256" key="4">
    <source>
        <dbReference type="ARBA" id="ARBA00022970"/>
    </source>
</evidence>
<reference evidence="10" key="2">
    <citation type="submission" date="2020-01" db="EMBL/GenBank/DDBJ databases">
        <authorList>
            <person name="Hornung B."/>
        </authorList>
    </citation>
    <scope>NUCLEOTIDE SEQUENCE</scope>
    <source>
        <strain evidence="10">PacBioINE</strain>
    </source>
</reference>
<feature type="region of interest" description="Disordered" evidence="7">
    <location>
        <begin position="457"/>
        <end position="528"/>
    </location>
</feature>
<dbReference type="PANTHER" id="PTHR43495">
    <property type="entry name" value="GABA PERMEASE"/>
    <property type="match status" value="1"/>
</dbReference>
<sequence length="528" mass="57641">MSEQRSKKMSGFSLTMTALGSIIGAGMFLGAGLTLRAAGPSVLLAYALLGILMYFNLSFLAELSLLDPEEGSFQSYAGKAFGTGTGFVIGWLYWISGILTMSSEVTAAAIFSGRWFPSVPQWMFVIGFALALTALNLIDARGFGKAESALSIVKVIALIGFIILGIVLVFTSWLQPPAGWHNLSSAPFFPRGTAGFAGSLLLVFYAYSGTSVVGLAINQSEKPAKTVPKVVLATSILVTLLYVGSLFLLLLVNPWSVYNASASPYVLSLQSSRIPFALDIMNFVILTAALSAMNASMFGVSRMLYALADKGEAPKYFFRLNRKKVPLRALLFSNAFLLGVGILSYFIPNQLYLLVTGASGLLSLVNVVTITFAHWKLYPRLAPQAKEEARVFHVVGYPVSNFLVGAIFIFIFLSAFALPDQRPSFILGAALIILMGVIYFAVRTKLGPETGRLSARTAEWNTRTKRQDLRTEERTQEHNQEQNPGLHPAATATQETLHTPAPDPRETLRSDPYPEKKLFGFRRRRNRA</sequence>
<evidence type="ECO:0000256" key="6">
    <source>
        <dbReference type="ARBA" id="ARBA00023136"/>
    </source>
</evidence>
<protein>
    <submittedName>
        <fullName evidence="10">Amino acid/polyamine transporter I</fullName>
    </submittedName>
    <submittedName>
        <fullName evidence="11">Proline-specific permease ProY</fullName>
    </submittedName>
</protein>
<feature type="transmembrane region" description="Helical" evidence="8">
    <location>
        <begin position="230"/>
        <end position="252"/>
    </location>
</feature>
<evidence type="ECO:0000256" key="2">
    <source>
        <dbReference type="ARBA" id="ARBA00022448"/>
    </source>
</evidence>
<feature type="transmembrane region" description="Helical" evidence="8">
    <location>
        <begin position="119"/>
        <end position="138"/>
    </location>
</feature>
<dbReference type="Proteomes" id="UP001071230">
    <property type="component" value="Unassembled WGS sequence"/>
</dbReference>
<evidence type="ECO:0000259" key="9">
    <source>
        <dbReference type="Pfam" id="PF00324"/>
    </source>
</evidence>
<keyword evidence="2" id="KW-0813">Transport</keyword>
<evidence type="ECO:0000256" key="7">
    <source>
        <dbReference type="SAM" id="MobiDB-lite"/>
    </source>
</evidence>
<dbReference type="Pfam" id="PF00324">
    <property type="entry name" value="AA_permease"/>
    <property type="match status" value="1"/>
</dbReference>
<feature type="transmembrane region" description="Helical" evidence="8">
    <location>
        <begin position="394"/>
        <end position="418"/>
    </location>
</feature>
<keyword evidence="12" id="KW-1185">Reference proteome</keyword>
<feature type="transmembrane region" description="Helical" evidence="8">
    <location>
        <begin position="150"/>
        <end position="174"/>
    </location>
</feature>
<dbReference type="GO" id="GO:0055085">
    <property type="term" value="P:transmembrane transport"/>
    <property type="evidence" value="ECO:0007669"/>
    <property type="project" value="InterPro"/>
</dbReference>
<gene>
    <name evidence="11" type="ORF">DEACI_2557</name>
    <name evidence="10" type="ORF">DEACI_2747</name>
</gene>
<feature type="transmembrane region" description="Helical" evidence="8">
    <location>
        <begin position="424"/>
        <end position="442"/>
    </location>
</feature>
<name>A0A8S0Y3H6_9FIRM</name>
<dbReference type="GO" id="GO:0006865">
    <property type="term" value="P:amino acid transport"/>
    <property type="evidence" value="ECO:0007669"/>
    <property type="project" value="UniProtKB-KW"/>
</dbReference>
<reference evidence="11" key="1">
    <citation type="submission" date="2014-11" db="EMBL/GenBank/DDBJ databases">
        <authorList>
            <person name="Hornung B.V."/>
        </authorList>
    </citation>
    <scope>NUCLEOTIDE SEQUENCE</scope>
    <source>
        <strain evidence="11">INE</strain>
    </source>
</reference>
<dbReference type="Proteomes" id="UP000836597">
    <property type="component" value="Chromosome"/>
</dbReference>
<feature type="compositionally biased region" description="Basic and acidic residues" evidence="7">
    <location>
        <begin position="465"/>
        <end position="480"/>
    </location>
</feature>
<accession>A0A8S0Y3H6</accession>
<feature type="transmembrane region" description="Helical" evidence="8">
    <location>
        <begin position="78"/>
        <end position="99"/>
    </location>
</feature>
<feature type="domain" description="Amino acid permease/ SLC12A" evidence="9">
    <location>
        <begin position="14"/>
        <end position="439"/>
    </location>
</feature>
<dbReference type="RefSeq" id="WP_240985509.1">
    <property type="nucleotide sequence ID" value="NZ_CDGJ01000078.1"/>
</dbReference>
<dbReference type="EMBL" id="CDGJ01000078">
    <property type="protein sequence ID" value="CEJ08082.1"/>
    <property type="molecule type" value="Genomic_DNA"/>
</dbReference>
<keyword evidence="3 8" id="KW-0812">Transmembrane</keyword>
<dbReference type="KEGG" id="aacx:DEACI_2747"/>
<feature type="compositionally biased region" description="Basic residues" evidence="7">
    <location>
        <begin position="519"/>
        <end position="528"/>
    </location>
</feature>
<dbReference type="PIRSF" id="PIRSF006060">
    <property type="entry name" value="AA_transporter"/>
    <property type="match status" value="1"/>
</dbReference>
<evidence type="ECO:0000256" key="3">
    <source>
        <dbReference type="ARBA" id="ARBA00022692"/>
    </source>
</evidence>
<evidence type="ECO:0000313" key="11">
    <source>
        <dbReference type="EMBL" id="CEJ08082.1"/>
    </source>
</evidence>
<evidence type="ECO:0000256" key="8">
    <source>
        <dbReference type="SAM" id="Phobius"/>
    </source>
</evidence>
<evidence type="ECO:0000313" key="10">
    <source>
        <dbReference type="EMBL" id="CAA7602075.1"/>
    </source>
</evidence>
<dbReference type="PANTHER" id="PTHR43495:SF5">
    <property type="entry name" value="GAMMA-AMINOBUTYRIC ACID PERMEASE"/>
    <property type="match status" value="1"/>
</dbReference>
<feature type="transmembrane region" description="Helical" evidence="8">
    <location>
        <begin position="43"/>
        <end position="66"/>
    </location>
</feature>
<dbReference type="InterPro" id="IPR004841">
    <property type="entry name" value="AA-permease/SLC12A_dom"/>
</dbReference>
<dbReference type="AlphaFoldDB" id="A0A8S0Y3H6"/>
<feature type="transmembrane region" description="Helical" evidence="8">
    <location>
        <begin position="12"/>
        <end position="31"/>
    </location>
</feature>
<keyword evidence="4" id="KW-0029">Amino-acid transport</keyword>
<feature type="transmembrane region" description="Helical" evidence="8">
    <location>
        <begin position="325"/>
        <end position="347"/>
    </location>
</feature>
<keyword evidence="6 8" id="KW-0472">Membrane</keyword>
<keyword evidence="5 8" id="KW-1133">Transmembrane helix</keyword>
<comment type="subcellular location">
    <subcellularLocation>
        <location evidence="1">Membrane</location>
        <topology evidence="1">Multi-pass membrane protein</topology>
    </subcellularLocation>
</comment>
<dbReference type="EMBL" id="LR746496">
    <property type="protein sequence ID" value="CAA7602075.1"/>
    <property type="molecule type" value="Genomic_DNA"/>
</dbReference>
<evidence type="ECO:0000256" key="1">
    <source>
        <dbReference type="ARBA" id="ARBA00004141"/>
    </source>
</evidence>
<dbReference type="FunFam" id="1.20.1740.10:FF:000001">
    <property type="entry name" value="Amino acid permease"/>
    <property type="match status" value="1"/>
</dbReference>
<evidence type="ECO:0000256" key="5">
    <source>
        <dbReference type="ARBA" id="ARBA00022989"/>
    </source>
</evidence>
<feature type="transmembrane region" description="Helical" evidence="8">
    <location>
        <begin position="194"/>
        <end position="218"/>
    </location>
</feature>